<sequence length="290" mass="31810">MKVAFLGTGLMGLPMATRLLENNIDLIAYNRTPEKLKPLKFAGAQVTTEPREAILAADCIILMLTNAAAIYSVLLSDMCWRTLSERTVIQMGTITPTESKQIRDTVISAGGEYLEAPVLGSVREAETGELIAMVGSQRQEFQRHLKLLKNFSSEPVHIGPVGTAAALKLALNQLTASLTSAFALSLSFVKSYDVDVEVLMQILRASPLYAPIFDRKLSRMENQNFGNPNFRTKHLLKDTDLFIDEAKNIGLNVSSVEGVRKIIEKAIKISFANADYSSLFAAINSISEVQ</sequence>
<comment type="similarity">
    <text evidence="1">Belongs to the HIBADH-related family.</text>
</comment>
<organism evidence="7 8">
    <name type="scientific">Mastigocoleus testarum BC008</name>
    <dbReference type="NCBI Taxonomy" id="371196"/>
    <lineage>
        <taxon>Bacteria</taxon>
        <taxon>Bacillati</taxon>
        <taxon>Cyanobacteriota</taxon>
        <taxon>Cyanophyceae</taxon>
        <taxon>Nostocales</taxon>
        <taxon>Hapalosiphonaceae</taxon>
        <taxon>Mastigocoleus</taxon>
    </lineage>
</organism>
<dbReference type="InterPro" id="IPR036291">
    <property type="entry name" value="NAD(P)-bd_dom_sf"/>
</dbReference>
<evidence type="ECO:0000256" key="2">
    <source>
        <dbReference type="ARBA" id="ARBA00023002"/>
    </source>
</evidence>
<dbReference type="Proteomes" id="UP000053372">
    <property type="component" value="Unassembled WGS sequence"/>
</dbReference>
<dbReference type="Gene3D" id="3.40.50.720">
    <property type="entry name" value="NAD(P)-binding Rossmann-like Domain"/>
    <property type="match status" value="1"/>
</dbReference>
<dbReference type="AlphaFoldDB" id="A0A0V7ZQZ3"/>
<evidence type="ECO:0000313" key="7">
    <source>
        <dbReference type="EMBL" id="KST66527.1"/>
    </source>
</evidence>
<dbReference type="InterPro" id="IPR051265">
    <property type="entry name" value="HIBADH-related_NP60_sf"/>
</dbReference>
<dbReference type="GO" id="GO:0051287">
    <property type="term" value="F:NAD binding"/>
    <property type="evidence" value="ECO:0007669"/>
    <property type="project" value="InterPro"/>
</dbReference>
<dbReference type="GO" id="GO:0050661">
    <property type="term" value="F:NADP binding"/>
    <property type="evidence" value="ECO:0007669"/>
    <property type="project" value="InterPro"/>
</dbReference>
<keyword evidence="8" id="KW-1185">Reference proteome</keyword>
<proteinExistence type="inferred from homology"/>
<dbReference type="PANTHER" id="PTHR43580:SF9">
    <property type="entry name" value="GLYOXYLATE_SUCCINIC SEMIALDEHYDE REDUCTASE 1"/>
    <property type="match status" value="1"/>
</dbReference>
<dbReference type="OrthoDB" id="9786703at2"/>
<accession>A0A0V7ZQZ3</accession>
<evidence type="ECO:0000256" key="4">
    <source>
        <dbReference type="PIRSR" id="PIRSR000103-1"/>
    </source>
</evidence>
<dbReference type="RefSeq" id="WP_027844569.1">
    <property type="nucleotide sequence ID" value="NZ_LMTZ01000096.1"/>
</dbReference>
<evidence type="ECO:0000259" key="6">
    <source>
        <dbReference type="Pfam" id="PF14833"/>
    </source>
</evidence>
<dbReference type="PANTHER" id="PTHR43580">
    <property type="entry name" value="OXIDOREDUCTASE GLYR1-RELATED"/>
    <property type="match status" value="1"/>
</dbReference>
<dbReference type="Gene3D" id="1.10.1040.10">
    <property type="entry name" value="N-(1-d-carboxylethyl)-l-norvaline Dehydrogenase, domain 2"/>
    <property type="match status" value="1"/>
</dbReference>
<dbReference type="SUPFAM" id="SSF51735">
    <property type="entry name" value="NAD(P)-binding Rossmann-fold domains"/>
    <property type="match status" value="1"/>
</dbReference>
<protein>
    <submittedName>
        <fullName evidence="7">Hydroxyacid dehydrogenase</fullName>
    </submittedName>
</protein>
<dbReference type="EMBL" id="LMTZ01000096">
    <property type="protein sequence ID" value="KST66527.1"/>
    <property type="molecule type" value="Genomic_DNA"/>
</dbReference>
<evidence type="ECO:0000259" key="5">
    <source>
        <dbReference type="Pfam" id="PF03446"/>
    </source>
</evidence>
<feature type="domain" description="6-phosphogluconate dehydrogenase NADP-binding" evidence="5">
    <location>
        <begin position="2"/>
        <end position="159"/>
    </location>
</feature>
<evidence type="ECO:0000256" key="1">
    <source>
        <dbReference type="ARBA" id="ARBA00009080"/>
    </source>
</evidence>
<keyword evidence="2" id="KW-0560">Oxidoreductase</keyword>
<dbReference type="InterPro" id="IPR015815">
    <property type="entry name" value="HIBADH-related"/>
</dbReference>
<dbReference type="InterPro" id="IPR008927">
    <property type="entry name" value="6-PGluconate_DH-like_C_sf"/>
</dbReference>
<dbReference type="InterPro" id="IPR029154">
    <property type="entry name" value="HIBADH-like_NADP-bd"/>
</dbReference>
<dbReference type="PIRSF" id="PIRSF000103">
    <property type="entry name" value="HIBADH"/>
    <property type="match status" value="1"/>
</dbReference>
<dbReference type="SUPFAM" id="SSF48179">
    <property type="entry name" value="6-phosphogluconate dehydrogenase C-terminal domain-like"/>
    <property type="match status" value="1"/>
</dbReference>
<dbReference type="InterPro" id="IPR013328">
    <property type="entry name" value="6PGD_dom2"/>
</dbReference>
<dbReference type="InterPro" id="IPR006115">
    <property type="entry name" value="6PGDH_NADP-bd"/>
</dbReference>
<evidence type="ECO:0000256" key="3">
    <source>
        <dbReference type="ARBA" id="ARBA00023027"/>
    </source>
</evidence>
<feature type="active site" evidence="4">
    <location>
        <position position="168"/>
    </location>
</feature>
<name>A0A0V7ZQZ3_9CYAN</name>
<dbReference type="GO" id="GO:0016491">
    <property type="term" value="F:oxidoreductase activity"/>
    <property type="evidence" value="ECO:0007669"/>
    <property type="project" value="UniProtKB-KW"/>
</dbReference>
<keyword evidence="3" id="KW-0520">NAD</keyword>
<feature type="domain" description="3-hydroxyisobutyrate dehydrogenase-like NAD-binding" evidence="6">
    <location>
        <begin position="162"/>
        <end position="280"/>
    </location>
</feature>
<dbReference type="Pfam" id="PF03446">
    <property type="entry name" value="NAD_binding_2"/>
    <property type="match status" value="1"/>
</dbReference>
<gene>
    <name evidence="7" type="ORF">BC008_43150</name>
</gene>
<comment type="caution">
    <text evidence="7">The sequence shown here is derived from an EMBL/GenBank/DDBJ whole genome shotgun (WGS) entry which is preliminary data.</text>
</comment>
<evidence type="ECO:0000313" key="8">
    <source>
        <dbReference type="Proteomes" id="UP000053372"/>
    </source>
</evidence>
<reference evidence="7 8" key="1">
    <citation type="journal article" date="2015" name="Genome Announc.">
        <title>Draft Genome of the Euendolithic (true boring) Cyanobacterium Mastigocoleus testarum strain BC008.</title>
        <authorList>
            <person name="Guida B.S."/>
            <person name="Garcia-Pichel F."/>
        </authorList>
    </citation>
    <scope>NUCLEOTIDE SEQUENCE [LARGE SCALE GENOMIC DNA]</scope>
    <source>
        <strain evidence="7 8">BC008</strain>
    </source>
</reference>
<dbReference type="Pfam" id="PF14833">
    <property type="entry name" value="NAD_binding_11"/>
    <property type="match status" value="1"/>
</dbReference>